<gene>
    <name evidence="1" type="ORF">C9I57_31780</name>
</gene>
<sequence>MLAEGIRIVMLAGDSEPTAKAVATRLGIYEVVAGAACILFQKSGGIPNVVIAVNTMSRRNGLSFLL</sequence>
<dbReference type="Gene3D" id="3.40.50.1000">
    <property type="entry name" value="HAD superfamily/HAD-like"/>
    <property type="match status" value="1"/>
</dbReference>
<organism evidence="1 2">
    <name type="scientific">Trinickia symbiotica</name>
    <dbReference type="NCBI Taxonomy" id="863227"/>
    <lineage>
        <taxon>Bacteria</taxon>
        <taxon>Pseudomonadati</taxon>
        <taxon>Pseudomonadota</taxon>
        <taxon>Betaproteobacteria</taxon>
        <taxon>Burkholderiales</taxon>
        <taxon>Burkholderiaceae</taxon>
        <taxon>Trinickia</taxon>
    </lineage>
</organism>
<dbReference type="SUPFAM" id="SSF56784">
    <property type="entry name" value="HAD-like"/>
    <property type="match status" value="1"/>
</dbReference>
<dbReference type="AlphaFoldDB" id="A0A2T3XJR8"/>
<dbReference type="InterPro" id="IPR036412">
    <property type="entry name" value="HAD-like_sf"/>
</dbReference>
<protein>
    <submittedName>
        <fullName evidence="1">Uncharacterized protein</fullName>
    </submittedName>
</protein>
<proteinExistence type="predicted"/>
<name>A0A2T3XJR8_9BURK</name>
<reference evidence="1 2" key="1">
    <citation type="submission" date="2018-03" db="EMBL/GenBank/DDBJ databases">
        <title>Whole genome analyses suggest that Burkholderia sensu lato contains two further novel genera in the rhizoxinica-symbiotica group Mycetohabitans gen. nov., and Trinickia gen. nov.: implications for the evolution of diazotrophy and nodulation in the Burkholderiaceae.</title>
        <authorList>
            <person name="Estrada De Los Santos P."/>
            <person name="Palmer M."/>
            <person name="Chavez-Ramirez B."/>
            <person name="Steenkamp E.T."/>
            <person name="Hirsch A.M."/>
            <person name="Manyaka P."/>
            <person name="Maluk M."/>
            <person name="Lafos M."/>
            <person name="Crook M."/>
            <person name="Gross E."/>
            <person name="Simon M.F."/>
            <person name="Bueno Dos Reis Junior F."/>
            <person name="Poole P.S."/>
            <person name="Venter S.N."/>
            <person name="James E.K."/>
        </authorList>
    </citation>
    <scope>NUCLEOTIDE SEQUENCE [LARGE SCALE GENOMIC DNA]</scope>
    <source>
        <strain evidence="1 2">JPY-366</strain>
    </source>
</reference>
<dbReference type="Proteomes" id="UP000240638">
    <property type="component" value="Unassembled WGS sequence"/>
</dbReference>
<comment type="caution">
    <text evidence="1">The sequence shown here is derived from an EMBL/GenBank/DDBJ whole genome shotgun (WGS) entry which is preliminary data.</text>
</comment>
<evidence type="ECO:0000313" key="1">
    <source>
        <dbReference type="EMBL" id="PTB16770.1"/>
    </source>
</evidence>
<dbReference type="InterPro" id="IPR023214">
    <property type="entry name" value="HAD_sf"/>
</dbReference>
<dbReference type="EMBL" id="PYUC01000032">
    <property type="protein sequence ID" value="PTB16770.1"/>
    <property type="molecule type" value="Genomic_DNA"/>
</dbReference>
<accession>A0A2T3XJR8</accession>
<evidence type="ECO:0000313" key="2">
    <source>
        <dbReference type="Proteomes" id="UP000240638"/>
    </source>
</evidence>